<keyword evidence="6" id="KW-1185">Reference proteome</keyword>
<sequence>MKNLSFTLLLCFAYVACSAQSTPFLTELKSRLTNAKRYTLQIMEAMPEANYGYKPVADEMDFRAQAIHIAQNLTWLTSSHLTTKPSPLSEASLKATNQTKAEVSMMVTQAYDYAIDAVGEFDAAHFDDPVKFFAGPMTKRQIMLLICDHQTHHRGQLIVYLRLNGLKPPSYVGW</sequence>
<comment type="caution">
    <text evidence="5">The sequence shown here is derived from an EMBL/GenBank/DDBJ whole genome shotgun (WGS) entry which is preliminary data.</text>
</comment>
<comment type="similarity">
    <text evidence="1">Belongs to the DinB family.</text>
</comment>
<dbReference type="AlphaFoldDB" id="A0A327NVS9"/>
<evidence type="ECO:0000256" key="4">
    <source>
        <dbReference type="SAM" id="SignalP"/>
    </source>
</evidence>
<reference evidence="5 6" key="1">
    <citation type="submission" date="2018-06" db="EMBL/GenBank/DDBJ databases">
        <title>Spirosoma sp. HMF3257 Genome sequencing and assembly.</title>
        <authorList>
            <person name="Kang H."/>
            <person name="Cha I."/>
            <person name="Kim H."/>
            <person name="Kang J."/>
            <person name="Joh K."/>
        </authorList>
    </citation>
    <scope>NUCLEOTIDE SEQUENCE [LARGE SCALE GENOMIC DNA]</scope>
    <source>
        <strain evidence="5 6">HMF3257</strain>
    </source>
</reference>
<dbReference type="Gene3D" id="1.20.120.450">
    <property type="entry name" value="dinb family like domain"/>
    <property type="match status" value="1"/>
</dbReference>
<protein>
    <submittedName>
        <fullName evidence="5">DinB family protein</fullName>
    </submittedName>
</protein>
<organism evidence="5 6">
    <name type="scientific">Spirosoma telluris</name>
    <dbReference type="NCBI Taxonomy" id="2183553"/>
    <lineage>
        <taxon>Bacteria</taxon>
        <taxon>Pseudomonadati</taxon>
        <taxon>Bacteroidota</taxon>
        <taxon>Cytophagia</taxon>
        <taxon>Cytophagales</taxon>
        <taxon>Cytophagaceae</taxon>
        <taxon>Spirosoma</taxon>
    </lineage>
</organism>
<dbReference type="InterPro" id="IPR034660">
    <property type="entry name" value="DinB/YfiT-like"/>
</dbReference>
<evidence type="ECO:0000256" key="3">
    <source>
        <dbReference type="PIRSR" id="PIRSR607837-1"/>
    </source>
</evidence>
<dbReference type="SUPFAM" id="SSF109854">
    <property type="entry name" value="DinB/YfiT-like putative metalloenzymes"/>
    <property type="match status" value="1"/>
</dbReference>
<dbReference type="EMBL" id="QLII01000001">
    <property type="protein sequence ID" value="RAI77944.1"/>
    <property type="molecule type" value="Genomic_DNA"/>
</dbReference>
<feature type="chain" id="PRO_5016371462" evidence="4">
    <location>
        <begin position="20"/>
        <end position="174"/>
    </location>
</feature>
<dbReference type="GO" id="GO:0046872">
    <property type="term" value="F:metal ion binding"/>
    <property type="evidence" value="ECO:0007669"/>
    <property type="project" value="UniProtKB-KW"/>
</dbReference>
<dbReference type="Pfam" id="PF05163">
    <property type="entry name" value="DinB"/>
    <property type="match status" value="1"/>
</dbReference>
<name>A0A327NVS9_9BACT</name>
<keyword evidence="2 3" id="KW-0479">Metal-binding</keyword>
<evidence type="ECO:0000256" key="2">
    <source>
        <dbReference type="ARBA" id="ARBA00022723"/>
    </source>
</evidence>
<dbReference type="Proteomes" id="UP000249016">
    <property type="component" value="Unassembled WGS sequence"/>
</dbReference>
<proteinExistence type="inferred from homology"/>
<accession>A0A327NVS9</accession>
<evidence type="ECO:0000313" key="6">
    <source>
        <dbReference type="Proteomes" id="UP000249016"/>
    </source>
</evidence>
<feature type="binding site" evidence="3">
    <location>
        <position position="149"/>
    </location>
    <ligand>
        <name>a divalent metal cation</name>
        <dbReference type="ChEBI" id="CHEBI:60240"/>
    </ligand>
</feature>
<dbReference type="InterPro" id="IPR007837">
    <property type="entry name" value="DinB"/>
</dbReference>
<feature type="binding site" evidence="3">
    <location>
        <position position="153"/>
    </location>
    <ligand>
        <name>a divalent metal cation</name>
        <dbReference type="ChEBI" id="CHEBI:60240"/>
    </ligand>
</feature>
<keyword evidence="4" id="KW-0732">Signal</keyword>
<feature type="binding site" evidence="3">
    <location>
        <position position="68"/>
    </location>
    <ligand>
        <name>a divalent metal cation</name>
        <dbReference type="ChEBI" id="CHEBI:60240"/>
    </ligand>
</feature>
<evidence type="ECO:0000256" key="1">
    <source>
        <dbReference type="ARBA" id="ARBA00008635"/>
    </source>
</evidence>
<gene>
    <name evidence="5" type="ORF">HMF3257_34560</name>
</gene>
<dbReference type="OrthoDB" id="119432at2"/>
<feature type="signal peptide" evidence="4">
    <location>
        <begin position="1"/>
        <end position="19"/>
    </location>
</feature>
<evidence type="ECO:0000313" key="5">
    <source>
        <dbReference type="EMBL" id="RAI77944.1"/>
    </source>
</evidence>
<dbReference type="RefSeq" id="WP_111349120.1">
    <property type="nucleotide sequence ID" value="NZ_QLII01000001.1"/>
</dbReference>